<accession>A0A6H1NZG6</accession>
<reference evidence="1 2" key="2">
    <citation type="submission" date="2020-04" db="EMBL/GenBank/DDBJ databases">
        <authorList>
            <person name="Fomenkov A."/>
            <person name="Anton B.P."/>
            <person name="Roberts R.J."/>
        </authorList>
    </citation>
    <scope>NUCLEOTIDE SEQUENCE [LARGE SCALE GENOMIC DNA]</scope>
    <source>
        <strain evidence="1 2">S2</strain>
    </source>
</reference>
<protein>
    <submittedName>
        <fullName evidence="1">Uncharacterized protein</fullName>
    </submittedName>
</protein>
<evidence type="ECO:0000313" key="2">
    <source>
        <dbReference type="Proteomes" id="UP000501868"/>
    </source>
</evidence>
<reference evidence="1 2" key="1">
    <citation type="submission" date="2020-04" db="EMBL/GenBank/DDBJ databases">
        <title>Genome-Wide Identification of 5-Methylcytosine Sites in Bacterial Genomes By High-Throughput Sequencing of MspJI Restriction Fragments.</title>
        <authorList>
            <person name="Wu V."/>
        </authorList>
    </citation>
    <scope>NUCLEOTIDE SEQUENCE [LARGE SCALE GENOMIC DNA]</scope>
    <source>
        <strain evidence="1 2">S2</strain>
    </source>
</reference>
<organism evidence="1 2">
    <name type="scientific">Priestia megaterium</name>
    <name type="common">Bacillus megaterium</name>
    <dbReference type="NCBI Taxonomy" id="1404"/>
    <lineage>
        <taxon>Bacteria</taxon>
        <taxon>Bacillati</taxon>
        <taxon>Bacillota</taxon>
        <taxon>Bacilli</taxon>
        <taxon>Bacillales</taxon>
        <taxon>Bacillaceae</taxon>
        <taxon>Priestia</taxon>
    </lineage>
</organism>
<dbReference type="Proteomes" id="UP000501868">
    <property type="component" value="Chromosome"/>
</dbReference>
<dbReference type="AlphaFoldDB" id="A0A6H1NZG6"/>
<proteinExistence type="predicted"/>
<sequence>MNKAELLKNLHYASRSNLFSIEIPKAVKEDEKLIDGLVRELVQDGKIKMREVVQRDCSVYLSGIIKYATK</sequence>
<name>A0A6H1NZG6_PRIMG</name>
<gene>
    <name evidence="1" type="ORF">HFZ78_08185</name>
</gene>
<evidence type="ECO:0000313" key="1">
    <source>
        <dbReference type="EMBL" id="QIZ06689.1"/>
    </source>
</evidence>
<dbReference type="EMBL" id="CP051128">
    <property type="protein sequence ID" value="QIZ06689.1"/>
    <property type="molecule type" value="Genomic_DNA"/>
</dbReference>